<evidence type="ECO:0000256" key="2">
    <source>
        <dbReference type="SAM" id="Phobius"/>
    </source>
</evidence>
<evidence type="ECO:0000256" key="1">
    <source>
        <dbReference type="PROSITE-ProRule" id="PRU00023"/>
    </source>
</evidence>
<feature type="domain" description="PGG" evidence="3">
    <location>
        <begin position="280"/>
        <end position="324"/>
    </location>
</feature>
<keyword evidence="5" id="KW-1185">Reference proteome</keyword>
<evidence type="ECO:0000313" key="5">
    <source>
        <dbReference type="Proteomes" id="UP000828251"/>
    </source>
</evidence>
<dbReference type="PROSITE" id="PS50088">
    <property type="entry name" value="ANK_REPEAT"/>
    <property type="match status" value="2"/>
</dbReference>
<dbReference type="PANTHER" id="PTHR24128:SF60">
    <property type="entry name" value="ALPHA-LATROTOXIN-LHE1A-LIKE"/>
    <property type="match status" value="1"/>
</dbReference>
<proteinExistence type="predicted"/>
<keyword evidence="2" id="KW-0812">Transmembrane</keyword>
<keyword evidence="1" id="KW-0040">ANK repeat</keyword>
<dbReference type="Gene3D" id="1.25.40.20">
    <property type="entry name" value="Ankyrin repeat-containing domain"/>
    <property type="match status" value="1"/>
</dbReference>
<keyword evidence="2" id="KW-1133">Transmembrane helix</keyword>
<dbReference type="InterPro" id="IPR002110">
    <property type="entry name" value="Ankyrin_rpt"/>
</dbReference>
<gene>
    <name evidence="4" type="ORF">J1N35_029595</name>
</gene>
<reference evidence="4 5" key="1">
    <citation type="journal article" date="2021" name="Plant Biotechnol. J.">
        <title>Multi-omics assisted identification of the key and species-specific regulatory components of drought-tolerant mechanisms in Gossypium stocksii.</title>
        <authorList>
            <person name="Yu D."/>
            <person name="Ke L."/>
            <person name="Zhang D."/>
            <person name="Wu Y."/>
            <person name="Sun Y."/>
            <person name="Mei J."/>
            <person name="Sun J."/>
            <person name="Sun Y."/>
        </authorList>
    </citation>
    <scope>NUCLEOTIDE SEQUENCE [LARGE SCALE GENOMIC DNA]</scope>
    <source>
        <strain evidence="5">cv. E1</strain>
        <tissue evidence="4">Leaf</tissue>
    </source>
</reference>
<dbReference type="PANTHER" id="PTHR24128">
    <property type="entry name" value="HOMEOBOX PROTEIN WARIAI"/>
    <property type="match status" value="1"/>
</dbReference>
<feature type="repeat" description="ANK" evidence="1">
    <location>
        <begin position="108"/>
        <end position="129"/>
    </location>
</feature>
<protein>
    <recommendedName>
        <fullName evidence="3">PGG domain-containing protein</fullName>
    </recommendedName>
</protein>
<feature type="transmembrane region" description="Helical" evidence="2">
    <location>
        <begin position="422"/>
        <end position="441"/>
    </location>
</feature>
<feature type="transmembrane region" description="Helical" evidence="2">
    <location>
        <begin position="393"/>
        <end position="416"/>
    </location>
</feature>
<dbReference type="InterPro" id="IPR026961">
    <property type="entry name" value="PGG_dom"/>
</dbReference>
<comment type="caution">
    <text evidence="4">The sequence shown here is derived from an EMBL/GenBank/DDBJ whole genome shotgun (WGS) entry which is preliminary data.</text>
</comment>
<evidence type="ECO:0000313" key="4">
    <source>
        <dbReference type="EMBL" id="KAH1064608.1"/>
    </source>
</evidence>
<accession>A0A9D3UY20</accession>
<evidence type="ECO:0000259" key="3">
    <source>
        <dbReference type="Pfam" id="PF13962"/>
    </source>
</evidence>
<dbReference type="OrthoDB" id="965393at2759"/>
<dbReference type="SMART" id="SM00248">
    <property type="entry name" value="ANK"/>
    <property type="match status" value="5"/>
</dbReference>
<dbReference type="Pfam" id="PF12796">
    <property type="entry name" value="Ank_2"/>
    <property type="match status" value="2"/>
</dbReference>
<dbReference type="Proteomes" id="UP000828251">
    <property type="component" value="Unassembled WGS sequence"/>
</dbReference>
<dbReference type="PROSITE" id="PS50297">
    <property type="entry name" value="ANK_REP_REGION"/>
    <property type="match status" value="2"/>
</dbReference>
<feature type="repeat" description="ANK" evidence="1">
    <location>
        <begin position="74"/>
        <end position="101"/>
    </location>
</feature>
<keyword evidence="2" id="KW-0472">Membrane</keyword>
<name>A0A9D3UY20_9ROSI</name>
<dbReference type="AlphaFoldDB" id="A0A9D3UY20"/>
<dbReference type="Pfam" id="PF13962">
    <property type="entry name" value="PGG"/>
    <property type="match status" value="1"/>
</dbReference>
<dbReference type="InterPro" id="IPR036770">
    <property type="entry name" value="Ankyrin_rpt-contain_sf"/>
</dbReference>
<dbReference type="EMBL" id="JAIQCV010000009">
    <property type="protein sequence ID" value="KAH1064608.1"/>
    <property type="molecule type" value="Genomic_DNA"/>
</dbReference>
<dbReference type="SUPFAM" id="SSF48403">
    <property type="entry name" value="Ankyrin repeat"/>
    <property type="match status" value="1"/>
</dbReference>
<organism evidence="4 5">
    <name type="scientific">Gossypium stocksii</name>
    <dbReference type="NCBI Taxonomy" id="47602"/>
    <lineage>
        <taxon>Eukaryota</taxon>
        <taxon>Viridiplantae</taxon>
        <taxon>Streptophyta</taxon>
        <taxon>Embryophyta</taxon>
        <taxon>Tracheophyta</taxon>
        <taxon>Spermatophyta</taxon>
        <taxon>Magnoliopsida</taxon>
        <taxon>eudicotyledons</taxon>
        <taxon>Gunneridae</taxon>
        <taxon>Pentapetalae</taxon>
        <taxon>rosids</taxon>
        <taxon>malvids</taxon>
        <taxon>Malvales</taxon>
        <taxon>Malvaceae</taxon>
        <taxon>Malvoideae</taxon>
        <taxon>Gossypium</taxon>
    </lineage>
</organism>
<sequence>MDISIDPRLSEAARLGNIDAFYALIQEDSYMLDRIDQIPFVHTPLHIAAHEGQIHFAMEMMNLKPSFARKLNRDGFSPMHLALRNGQIKLVLRLLKTDKDLVRVKGREGMTPLHYVVTMGNSNMIIQLLEACPECIEDVTVLNETALHLALKNDQIEAFNLLIGWLQKNRRKGAFVLEKKVLNWKDNDDNTVLHIAASKGLHQELELVLDSFLSFNIDVKAKNSHGLTALEIIQNVQRQAVTSAEDDSTATKIKRLKKKVQKYEELCIWLARARANMSAEMLNATLVVTALVITAIYQTSISPPGGVWQADNINSSTSDPLFPTSNNVTLHFLEEKSEDKFISKHLMGEESRKAGTTILTPFVYFDFWLLNSLTFVLSIFFTKIILSDFPPFLLAPLYFLGISYFLSMAILAPSAILSKVNIFYMGCFVLVPYLVMLAGALRVSKSTNYKELINLRKALRGGRNAGIAERFNWLQSFM</sequence>
<feature type="transmembrane region" description="Helical" evidence="2">
    <location>
        <begin position="367"/>
        <end position="386"/>
    </location>
</feature>